<evidence type="ECO:0000256" key="1">
    <source>
        <dbReference type="ARBA" id="ARBA00001462"/>
    </source>
</evidence>
<evidence type="ECO:0000256" key="8">
    <source>
        <dbReference type="ARBA" id="ARBA00023277"/>
    </source>
</evidence>
<feature type="signal peptide" evidence="11">
    <location>
        <begin position="1"/>
        <end position="48"/>
    </location>
</feature>
<keyword evidence="9" id="KW-0326">Glycosidase</keyword>
<keyword evidence="14" id="KW-1185">Reference proteome</keyword>
<keyword evidence="5" id="KW-0858">Xylan degradation</keyword>
<evidence type="ECO:0000256" key="4">
    <source>
        <dbReference type="ARBA" id="ARBA00022525"/>
    </source>
</evidence>
<sequence>MSAIGGSPSIAPPPQRRRGWLSRVVAAGVSAVVLGVAAAAAVSTPAAAATVDTNAWYVLVNRNSGKALDVYNLATNDGARITQWTRNNGNQQQWQFVDSGGGYYRLKSRLSGKVLDVYNFSTANGGSIVQWSDLNGTNQQFRLADSDGGYVRFINRNSNKVVEVQGASTADGGNIVQYDDWNGSNQQWQLVRVDGGTNPTTPPPTTPPPGGTCNLPSTYRWSSTGALAQPKSGWVSLKDFTVAPYNGRQLVYATTHDFGSSWGSMNFGLFTNWSEMATASQNTMSSGTVAPTLFYFAPKNIWVLAYQWGGAAFNYRTSSDPTNPNGWSAPQTLFTGSITGSNTGPIDQTLIADSTNMYLFFAGDNGKIYRASMPIGNFPGSFGSSYTTIMSDTTNNLFEAPQVYKLQGQNLYLMIVEAIGSQGRYFRSFTATSLSGSWTPQAATESNPFAGKANSGATWTNDISHGELIRTSADQTFTVDPCNLQLLYQGRSPSSNGVDYGLLPYRPGLLTLQR</sequence>
<evidence type="ECO:0000256" key="6">
    <source>
        <dbReference type="ARBA" id="ARBA00022729"/>
    </source>
</evidence>
<dbReference type="CDD" id="cd08987">
    <property type="entry name" value="GH62"/>
    <property type="match status" value="1"/>
</dbReference>
<feature type="chain" id="PRO_5045299265" description="non-reducing end alpha-L-arabinofuranosidase" evidence="11">
    <location>
        <begin position="49"/>
        <end position="514"/>
    </location>
</feature>
<comment type="catalytic activity">
    <reaction evidence="1">
        <text>Hydrolysis of terminal non-reducing alpha-L-arabinofuranoside residues in alpha-L-arabinosides.</text>
        <dbReference type="EC" id="3.2.1.55"/>
    </reaction>
</comment>
<keyword evidence="10" id="KW-0624">Polysaccharide degradation</keyword>
<accession>A0ABW1HJS7</accession>
<keyword evidence="6 11" id="KW-0732">Signal</keyword>
<dbReference type="InterPro" id="IPR023296">
    <property type="entry name" value="Glyco_hydro_beta-prop_sf"/>
</dbReference>
<evidence type="ECO:0000259" key="12">
    <source>
        <dbReference type="SMART" id="SM00458"/>
    </source>
</evidence>
<evidence type="ECO:0000256" key="7">
    <source>
        <dbReference type="ARBA" id="ARBA00022801"/>
    </source>
</evidence>
<dbReference type="InterPro" id="IPR035992">
    <property type="entry name" value="Ricin_B-like_lectins"/>
</dbReference>
<dbReference type="GO" id="GO:0016787">
    <property type="term" value="F:hydrolase activity"/>
    <property type="evidence" value="ECO:0007669"/>
    <property type="project" value="UniProtKB-KW"/>
</dbReference>
<evidence type="ECO:0000313" key="14">
    <source>
        <dbReference type="Proteomes" id="UP001596207"/>
    </source>
</evidence>
<evidence type="ECO:0000256" key="11">
    <source>
        <dbReference type="SAM" id="SignalP"/>
    </source>
</evidence>
<dbReference type="Proteomes" id="UP001596207">
    <property type="component" value="Unassembled WGS sequence"/>
</dbReference>
<dbReference type="SUPFAM" id="SSF50370">
    <property type="entry name" value="Ricin B-like lectins"/>
    <property type="match status" value="1"/>
</dbReference>
<keyword evidence="4" id="KW-0964">Secreted</keyword>
<dbReference type="InterPro" id="IPR000772">
    <property type="entry name" value="Ricin_B_lectin"/>
</dbReference>
<dbReference type="SUPFAM" id="SSF75005">
    <property type="entry name" value="Arabinanase/levansucrase/invertase"/>
    <property type="match status" value="1"/>
</dbReference>
<dbReference type="Gene3D" id="2.115.10.20">
    <property type="entry name" value="Glycosyl hydrolase domain, family 43"/>
    <property type="match status" value="1"/>
</dbReference>
<dbReference type="InterPro" id="IPR005193">
    <property type="entry name" value="GH62_arabinosidase"/>
</dbReference>
<evidence type="ECO:0000256" key="9">
    <source>
        <dbReference type="ARBA" id="ARBA00023295"/>
    </source>
</evidence>
<dbReference type="Pfam" id="PF14200">
    <property type="entry name" value="RicinB_lectin_2"/>
    <property type="match status" value="2"/>
</dbReference>
<evidence type="ECO:0000256" key="10">
    <source>
        <dbReference type="ARBA" id="ARBA00023326"/>
    </source>
</evidence>
<proteinExistence type="predicted"/>
<dbReference type="EC" id="3.2.1.55" evidence="3"/>
<comment type="caution">
    <text evidence="13">The sequence shown here is derived from an EMBL/GenBank/DDBJ whole genome shotgun (WGS) entry which is preliminary data.</text>
</comment>
<dbReference type="SMART" id="SM00458">
    <property type="entry name" value="RICIN"/>
    <property type="match status" value="1"/>
</dbReference>
<gene>
    <name evidence="13" type="ORF">ACFPZ4_05040</name>
</gene>
<evidence type="ECO:0000313" key="13">
    <source>
        <dbReference type="EMBL" id="MFC5940845.1"/>
    </source>
</evidence>
<dbReference type="PANTHER" id="PTHR40631">
    <property type="entry name" value="ALPHA-L-ARABINOFURANOSIDASE AXHA-2-RELATED"/>
    <property type="match status" value="1"/>
</dbReference>
<dbReference type="Pfam" id="PF03664">
    <property type="entry name" value="Glyco_hydro_62"/>
    <property type="match status" value="1"/>
</dbReference>
<evidence type="ECO:0000256" key="3">
    <source>
        <dbReference type="ARBA" id="ARBA00012670"/>
    </source>
</evidence>
<keyword evidence="8" id="KW-0119">Carbohydrate metabolism</keyword>
<feature type="domain" description="Ricin B lectin" evidence="12">
    <location>
        <begin position="55"/>
        <end position="191"/>
    </location>
</feature>
<dbReference type="PROSITE" id="PS50231">
    <property type="entry name" value="RICIN_B_LECTIN"/>
    <property type="match status" value="1"/>
</dbReference>
<dbReference type="RefSeq" id="WP_353901123.1">
    <property type="nucleotide sequence ID" value="NZ_CP158970.1"/>
</dbReference>
<name>A0ABW1HJS7_9ACTN</name>
<dbReference type="Gene3D" id="2.80.10.50">
    <property type="match status" value="3"/>
</dbReference>
<organism evidence="13 14">
    <name type="scientific">Micromonospora harpali</name>
    <dbReference type="NCBI Taxonomy" id="1490225"/>
    <lineage>
        <taxon>Bacteria</taxon>
        <taxon>Bacillati</taxon>
        <taxon>Actinomycetota</taxon>
        <taxon>Actinomycetes</taxon>
        <taxon>Micromonosporales</taxon>
        <taxon>Micromonosporaceae</taxon>
        <taxon>Micromonospora</taxon>
    </lineage>
</organism>
<evidence type="ECO:0000256" key="5">
    <source>
        <dbReference type="ARBA" id="ARBA00022651"/>
    </source>
</evidence>
<dbReference type="EMBL" id="JBHSQQ010000014">
    <property type="protein sequence ID" value="MFC5940845.1"/>
    <property type="molecule type" value="Genomic_DNA"/>
</dbReference>
<keyword evidence="7 13" id="KW-0378">Hydrolase</keyword>
<protein>
    <recommendedName>
        <fullName evidence="3">non-reducing end alpha-L-arabinofuranosidase</fullName>
        <ecNumber evidence="3">3.2.1.55</ecNumber>
    </recommendedName>
</protein>
<evidence type="ECO:0000256" key="2">
    <source>
        <dbReference type="ARBA" id="ARBA00004613"/>
    </source>
</evidence>
<comment type="subcellular location">
    <subcellularLocation>
        <location evidence="2">Secreted</location>
    </subcellularLocation>
</comment>
<reference evidence="14" key="1">
    <citation type="journal article" date="2019" name="Int. J. Syst. Evol. Microbiol.">
        <title>The Global Catalogue of Microorganisms (GCM) 10K type strain sequencing project: providing services to taxonomists for standard genome sequencing and annotation.</title>
        <authorList>
            <consortium name="The Broad Institute Genomics Platform"/>
            <consortium name="The Broad Institute Genome Sequencing Center for Infectious Disease"/>
            <person name="Wu L."/>
            <person name="Ma J."/>
        </authorList>
    </citation>
    <scope>NUCLEOTIDE SEQUENCE [LARGE SCALE GENOMIC DNA]</scope>
    <source>
        <strain evidence="14">CGMCC 4.7173</strain>
    </source>
</reference>
<dbReference type="PANTHER" id="PTHR40631:SF1">
    <property type="entry name" value="ALPHA-L-ARABINOFURANOSIDASE AXHA-2-RELATED"/>
    <property type="match status" value="1"/>
</dbReference>